<feature type="transmembrane region" description="Helical" evidence="2">
    <location>
        <begin position="289"/>
        <end position="313"/>
    </location>
</feature>
<evidence type="ECO:0000256" key="2">
    <source>
        <dbReference type="SAM" id="Phobius"/>
    </source>
</evidence>
<evidence type="ECO:0000313" key="5">
    <source>
        <dbReference type="Proteomes" id="UP000324585"/>
    </source>
</evidence>
<protein>
    <submittedName>
        <fullName evidence="4">Lipase</fullName>
    </submittedName>
</protein>
<keyword evidence="2" id="KW-0472">Membrane</keyword>
<dbReference type="AlphaFoldDB" id="A0A5J4YH40"/>
<keyword evidence="5" id="KW-1185">Reference proteome</keyword>
<feature type="transmembrane region" description="Helical" evidence="2">
    <location>
        <begin position="385"/>
        <end position="404"/>
    </location>
</feature>
<dbReference type="OrthoDB" id="426718at2759"/>
<dbReference type="PANTHER" id="PTHR45856">
    <property type="entry name" value="ALPHA/BETA-HYDROLASES SUPERFAMILY PROTEIN"/>
    <property type="match status" value="1"/>
</dbReference>
<gene>
    <name evidence="4" type="ORF">FVE85_4390</name>
</gene>
<dbReference type="SUPFAM" id="SSF53474">
    <property type="entry name" value="alpha/beta-Hydrolases"/>
    <property type="match status" value="1"/>
</dbReference>
<evidence type="ECO:0000256" key="1">
    <source>
        <dbReference type="SAM" id="MobiDB-lite"/>
    </source>
</evidence>
<feature type="transmembrane region" description="Helical" evidence="2">
    <location>
        <begin position="343"/>
        <end position="364"/>
    </location>
</feature>
<keyword evidence="2" id="KW-0812">Transmembrane</keyword>
<keyword evidence="2" id="KW-1133">Transmembrane helix</keyword>
<dbReference type="Pfam" id="PF01764">
    <property type="entry name" value="Lipase_3"/>
    <property type="match status" value="1"/>
</dbReference>
<dbReference type="InterPro" id="IPR002921">
    <property type="entry name" value="Fungal_lipase-type"/>
</dbReference>
<evidence type="ECO:0000313" key="4">
    <source>
        <dbReference type="EMBL" id="KAA8490759.1"/>
    </source>
</evidence>
<sequence>MEGSDGARTAVRGAMDADEEAGVDGVEGADRLSEMHDPETDHEHLIGRVDSLVGRGAQKVEQLHAELWGEDNRTTELNTFVTDVFEMHSRGATHKLLMQTFSGRQMSWIWLAWALGILLSLVFSILVAFTGENGGTLTVVSGPNGETQSYSEILTSVIQNLSFQVIMGWLIAACFAFLWFDMLLNWLKAPRRIRVPQQLLVLCLLPLFVLSSIPYRAIRYRQLFDESPSGDVSIGSLAAALQIDQSSIDDALRVVGQVFYSLIYGAFAFYIIAKPILLRRVSRTRKRKYVLLGAMCTLYSTAICLFTLCMSIGTNAPPFCAWLRVIRCFQVGIGTGPGSLSGFQFGVCVFLALCDFAFLLASLGEVRRSEIVLRSVVYHLFRADVLALSFFKIGLHLLVVWSWVCTSIQFAPIPSEDVIVMLRISGRLFTDELRFPSATFAFLAFMFIEVILSYPASATRIFLVVPLRRLVTHGRALEWKARMSRDDETGNVIVDPSEFVLELQILLMNFAAFAYDFGVAGKTPRDVSVLSNGTYKLVAHISNAVTDTHCIVCEADDSIVVSFRGTLSAQNVKTDIRAGPLHVRHILDLDSKSLQFDNGACASDSSSPRSRQNVSEGLDKKLLHRLDLLQFMSEDLDRRVVKVYDHATEKYCRVHAGFGEAYVSVHQDVIVLVQLLLLAKERPVFVAGHSLGGALATLCAYHLSKVSQESVRDKIVLVTCGSPRVGNSAFAHHFHERVKNVWRIHVEGDPVPRMPKLPYLHVGAELILRIDGEIVADPTLVESVQFRRQPIKVAHHRMWVYRGIVQTFCELYTAPGFIPDMWDLGEFPEEFLKAVRPSEEKIRNAQLLKLERIIRERSEFEILFQAFKTQLPDHVSSRWKTLIAALLASG</sequence>
<feature type="transmembrane region" description="Helical" evidence="2">
    <location>
        <begin position="166"/>
        <end position="187"/>
    </location>
</feature>
<feature type="transmembrane region" description="Helical" evidence="2">
    <location>
        <begin position="258"/>
        <end position="277"/>
    </location>
</feature>
<dbReference type="GO" id="GO:0006629">
    <property type="term" value="P:lipid metabolic process"/>
    <property type="evidence" value="ECO:0007669"/>
    <property type="project" value="InterPro"/>
</dbReference>
<proteinExistence type="predicted"/>
<evidence type="ECO:0000259" key="3">
    <source>
        <dbReference type="Pfam" id="PF01764"/>
    </source>
</evidence>
<dbReference type="Proteomes" id="UP000324585">
    <property type="component" value="Unassembled WGS sequence"/>
</dbReference>
<organism evidence="4 5">
    <name type="scientific">Porphyridium purpureum</name>
    <name type="common">Red alga</name>
    <name type="synonym">Porphyridium cruentum</name>
    <dbReference type="NCBI Taxonomy" id="35688"/>
    <lineage>
        <taxon>Eukaryota</taxon>
        <taxon>Rhodophyta</taxon>
        <taxon>Bangiophyceae</taxon>
        <taxon>Porphyridiales</taxon>
        <taxon>Porphyridiaceae</taxon>
        <taxon>Porphyridium</taxon>
    </lineage>
</organism>
<feature type="transmembrane region" description="Helical" evidence="2">
    <location>
        <begin position="199"/>
        <end position="218"/>
    </location>
</feature>
<dbReference type="PANTHER" id="PTHR45856:SF24">
    <property type="entry name" value="FUNGAL LIPASE-LIKE DOMAIN-CONTAINING PROTEIN"/>
    <property type="match status" value="1"/>
</dbReference>
<dbReference type="Gene3D" id="3.40.50.1820">
    <property type="entry name" value="alpha/beta hydrolase"/>
    <property type="match status" value="1"/>
</dbReference>
<dbReference type="InterPro" id="IPR029058">
    <property type="entry name" value="AB_hydrolase_fold"/>
</dbReference>
<feature type="domain" description="Fungal lipase-type" evidence="3">
    <location>
        <begin position="643"/>
        <end position="756"/>
    </location>
</feature>
<accession>A0A5J4YH40</accession>
<dbReference type="InterPro" id="IPR051218">
    <property type="entry name" value="Sec_MonoDiacylglyc_Lipase"/>
</dbReference>
<reference evidence="5" key="1">
    <citation type="journal article" date="2019" name="Nat. Commun.">
        <title>Expansion of phycobilisome linker gene families in mesophilic red algae.</title>
        <authorList>
            <person name="Lee J."/>
            <person name="Kim D."/>
            <person name="Bhattacharya D."/>
            <person name="Yoon H.S."/>
        </authorList>
    </citation>
    <scope>NUCLEOTIDE SEQUENCE [LARGE SCALE GENOMIC DNA]</scope>
    <source>
        <strain evidence="5">CCMP 1328</strain>
    </source>
</reference>
<name>A0A5J4YH40_PORPP</name>
<comment type="caution">
    <text evidence="4">The sequence shown here is derived from an EMBL/GenBank/DDBJ whole genome shotgun (WGS) entry which is preliminary data.</text>
</comment>
<feature type="region of interest" description="Disordered" evidence="1">
    <location>
        <begin position="1"/>
        <end position="24"/>
    </location>
</feature>
<dbReference type="EMBL" id="VRMN01000019">
    <property type="protein sequence ID" value="KAA8490759.1"/>
    <property type="molecule type" value="Genomic_DNA"/>
</dbReference>
<dbReference type="CDD" id="cd00519">
    <property type="entry name" value="Lipase_3"/>
    <property type="match status" value="1"/>
</dbReference>
<feature type="transmembrane region" description="Helical" evidence="2">
    <location>
        <begin position="108"/>
        <end position="129"/>
    </location>
</feature>